<organism evidence="1 2">
    <name type="scientific">Cetraspora pellucida</name>
    <dbReference type="NCBI Taxonomy" id="1433469"/>
    <lineage>
        <taxon>Eukaryota</taxon>
        <taxon>Fungi</taxon>
        <taxon>Fungi incertae sedis</taxon>
        <taxon>Mucoromycota</taxon>
        <taxon>Glomeromycotina</taxon>
        <taxon>Glomeromycetes</taxon>
        <taxon>Diversisporales</taxon>
        <taxon>Gigasporaceae</taxon>
        <taxon>Cetraspora</taxon>
    </lineage>
</organism>
<sequence>MSTNNEENSEIHEESIETPNSIEPPTLRPRQMNLIYSNNYTSIYIPKDADDIPTNKIKKETDLRDILYGSRINWILHLKINLFKKKKEENKEETTEKNTEENKVENVEKNEVETTEKNTGENEVETTEETEEIKDLFVLIYKNYLKSISKNYNKIFKQDENNENLIAIVKDFPLELLIEVVKNIGQFEPQKIYMYGEKDSLPPIQKEILYQKKKKLSERLSQRRDLQETTLVKGYEKDFEFCIRELNKKFNIIYLYSLEDIFTYANKYLVY</sequence>
<dbReference type="EMBL" id="CAJVPW010000052">
    <property type="protein sequence ID" value="CAG8441115.1"/>
    <property type="molecule type" value="Genomic_DNA"/>
</dbReference>
<comment type="caution">
    <text evidence="1">The sequence shown here is derived from an EMBL/GenBank/DDBJ whole genome shotgun (WGS) entry which is preliminary data.</text>
</comment>
<name>A0ACA9JXG0_9GLOM</name>
<proteinExistence type="predicted"/>
<gene>
    <name evidence="1" type="ORF">SPELUC_LOCUS182</name>
</gene>
<reference evidence="1" key="1">
    <citation type="submission" date="2021-06" db="EMBL/GenBank/DDBJ databases">
        <authorList>
            <person name="Kallberg Y."/>
            <person name="Tangrot J."/>
            <person name="Rosling A."/>
        </authorList>
    </citation>
    <scope>NUCLEOTIDE SEQUENCE</scope>
    <source>
        <strain evidence="1">28 12/20/2015</strain>
    </source>
</reference>
<protein>
    <submittedName>
        <fullName evidence="1">2762_t:CDS:1</fullName>
    </submittedName>
</protein>
<evidence type="ECO:0000313" key="2">
    <source>
        <dbReference type="Proteomes" id="UP000789366"/>
    </source>
</evidence>
<accession>A0ACA9JXG0</accession>
<dbReference type="Proteomes" id="UP000789366">
    <property type="component" value="Unassembled WGS sequence"/>
</dbReference>
<evidence type="ECO:0000313" key="1">
    <source>
        <dbReference type="EMBL" id="CAG8441115.1"/>
    </source>
</evidence>
<keyword evidence="2" id="KW-1185">Reference proteome</keyword>